<gene>
    <name evidence="2" type="ORF">MM171A00712_0007</name>
    <name evidence="3" type="ORF">MM171B00512_0003</name>
</gene>
<dbReference type="AlphaFoldDB" id="A0A6M3M4T6"/>
<dbReference type="Pfam" id="PF13392">
    <property type="entry name" value="HNH_3"/>
    <property type="match status" value="1"/>
</dbReference>
<protein>
    <submittedName>
        <fullName evidence="2">Putative homing endonuclease</fullName>
    </submittedName>
</protein>
<evidence type="ECO:0000313" key="2">
    <source>
        <dbReference type="EMBL" id="QJB00012.1"/>
    </source>
</evidence>
<accession>A0A6M3M4T6</accession>
<organism evidence="2">
    <name type="scientific">viral metagenome</name>
    <dbReference type="NCBI Taxonomy" id="1070528"/>
    <lineage>
        <taxon>unclassified sequences</taxon>
        <taxon>metagenomes</taxon>
        <taxon>organismal metagenomes</taxon>
    </lineage>
</organism>
<proteinExistence type="predicted"/>
<dbReference type="EMBL" id="MT143867">
    <property type="protein sequence ID" value="QJB03960.1"/>
    <property type="molecule type" value="Genomic_DNA"/>
</dbReference>
<reference evidence="2" key="1">
    <citation type="submission" date="2020-03" db="EMBL/GenBank/DDBJ databases">
        <title>The deep terrestrial virosphere.</title>
        <authorList>
            <person name="Holmfeldt K."/>
            <person name="Nilsson E."/>
            <person name="Simone D."/>
            <person name="Lopez-Fernandez M."/>
            <person name="Wu X."/>
            <person name="de Brujin I."/>
            <person name="Lundin D."/>
            <person name="Andersson A."/>
            <person name="Bertilsson S."/>
            <person name="Dopson M."/>
        </authorList>
    </citation>
    <scope>NUCLEOTIDE SEQUENCE</scope>
    <source>
        <strain evidence="2">MM171A00712</strain>
        <strain evidence="3">MM171B00512</strain>
    </source>
</reference>
<dbReference type="SUPFAM" id="SSF54060">
    <property type="entry name" value="His-Me finger endonucleases"/>
    <property type="match status" value="1"/>
</dbReference>
<keyword evidence="2" id="KW-0255">Endonuclease</keyword>
<dbReference type="GO" id="GO:0004519">
    <property type="term" value="F:endonuclease activity"/>
    <property type="evidence" value="ECO:0007669"/>
    <property type="project" value="UniProtKB-KW"/>
</dbReference>
<sequence>MPQVQKPLLGQGTEMSWVISPKIIKSDSGCWLWQGSIKDGYGIFNLDGRHYRAHRVAYALFRGEIPEGVETHHTCKNKACVNPAYIELTTHAKHNNIHGLPEKMRLANIIKYQEWNYS</sequence>
<dbReference type="InterPro" id="IPR044930">
    <property type="entry name" value="Homing_endonuclease_His-Me"/>
</dbReference>
<dbReference type="InterPro" id="IPR044925">
    <property type="entry name" value="His-Me_finger_sf"/>
</dbReference>
<keyword evidence="2" id="KW-0540">Nuclease</keyword>
<keyword evidence="2" id="KW-0378">Hydrolase</keyword>
<dbReference type="InterPro" id="IPR003615">
    <property type="entry name" value="HNH_nuc"/>
</dbReference>
<feature type="domain" description="HNH nuclease" evidence="1">
    <location>
        <begin position="51"/>
        <end position="95"/>
    </location>
</feature>
<evidence type="ECO:0000259" key="1">
    <source>
        <dbReference type="Pfam" id="PF13392"/>
    </source>
</evidence>
<dbReference type="EMBL" id="MT143678">
    <property type="protein sequence ID" value="QJB00012.1"/>
    <property type="molecule type" value="Genomic_DNA"/>
</dbReference>
<evidence type="ECO:0000313" key="3">
    <source>
        <dbReference type="EMBL" id="QJB03960.1"/>
    </source>
</evidence>
<name>A0A6M3M4T6_9ZZZZ</name>
<dbReference type="Gene3D" id="3.90.75.10">
    <property type="entry name" value="Homing Intron 3 (I-ppo) Encoded Endonuclease, Chain A"/>
    <property type="match status" value="1"/>
</dbReference>